<dbReference type="PANTHER" id="PTHR24304:SF2">
    <property type="entry name" value="24-HYDROXYCHOLESTEROL 7-ALPHA-HYDROXYLASE"/>
    <property type="match status" value="1"/>
</dbReference>
<comment type="similarity">
    <text evidence="1">Belongs to the cytochrome P450 family.</text>
</comment>
<comment type="caution">
    <text evidence="5">The sequence shown here is derived from an EMBL/GenBank/DDBJ whole genome shotgun (WGS) entry which is preliminary data.</text>
</comment>
<dbReference type="InterPro" id="IPR050529">
    <property type="entry name" value="CYP450_sterol_14alpha_dmase"/>
</dbReference>
<evidence type="ECO:0000256" key="4">
    <source>
        <dbReference type="ARBA" id="ARBA00023004"/>
    </source>
</evidence>
<organism evidence="5 6">
    <name type="scientific">Puccinia sorghi</name>
    <dbReference type="NCBI Taxonomy" id="27349"/>
    <lineage>
        <taxon>Eukaryota</taxon>
        <taxon>Fungi</taxon>
        <taxon>Dikarya</taxon>
        <taxon>Basidiomycota</taxon>
        <taxon>Pucciniomycotina</taxon>
        <taxon>Pucciniomycetes</taxon>
        <taxon>Pucciniales</taxon>
        <taxon>Pucciniaceae</taxon>
        <taxon>Puccinia</taxon>
    </lineage>
</organism>
<dbReference type="GO" id="GO:0005506">
    <property type="term" value="F:iron ion binding"/>
    <property type="evidence" value="ECO:0007669"/>
    <property type="project" value="InterPro"/>
</dbReference>
<keyword evidence="3" id="KW-0479">Metal-binding</keyword>
<dbReference type="Gene3D" id="1.10.630.10">
    <property type="entry name" value="Cytochrome P450"/>
    <property type="match status" value="1"/>
</dbReference>
<dbReference type="GO" id="GO:0020037">
    <property type="term" value="F:heme binding"/>
    <property type="evidence" value="ECO:0007669"/>
    <property type="project" value="InterPro"/>
</dbReference>
<dbReference type="STRING" id="27349.A0A0L6U9W5"/>
<dbReference type="AlphaFoldDB" id="A0A0L6U9W5"/>
<name>A0A0L6U9W5_9BASI</name>
<evidence type="ECO:0000313" key="5">
    <source>
        <dbReference type="EMBL" id="KNZ44570.1"/>
    </source>
</evidence>
<dbReference type="EMBL" id="LAVV01014627">
    <property type="protein sequence ID" value="KNZ44570.1"/>
    <property type="molecule type" value="Genomic_DNA"/>
</dbReference>
<dbReference type="SUPFAM" id="SSF48264">
    <property type="entry name" value="Cytochrome P450"/>
    <property type="match status" value="1"/>
</dbReference>
<gene>
    <name evidence="5" type="ORF">VP01_901g2</name>
</gene>
<protein>
    <recommendedName>
        <fullName evidence="7">Cytochrome P450</fullName>
    </recommendedName>
</protein>
<sequence>MSDSFKSRSLDITSKSNAESYSSELWKQSPRIWTWPWLGSLFSYTRDPLGFVQKHHQNKGDVFTTTILGYDCTFIQSDEYIRSFATATRKVLDMTGAYKLIAAPLIGEEAFFGQTKYMHQVVLSKSRIEKLHERLWELTGQLLEVKWNQCLQSDNHADAGNWQQIDLGQMLDYVIFGLDVFFLIGEDMVDTSLDRISHLFRVMDSDLSLVGILLPMIHGGRCPRKEAKNELLRILKQDAQRRIERRVRHALHKAFGSGHFDGAETYPGCLDEDSQEELPEILLRAELKNLDESILLDYDRGEASAINTINEKVEFVALFIYGFVWAAQTNAAAATIGLVHDILLDDQSQGSSGPYERDSCASHADRIREECASALLEESSNHAPSFEDMPHLTRCLNETLRLRGTGALVRLADKSFQLPPQANQTQRIICPPGFIVFSPMSVSLNPSTYPDPTRWDPYRYTRTPFISSDPGSTNDPARHIPIDKKYLTPPATPSRPYFASWSLGQGHCPGKPLAYKMISITVARFFEKFEVRPIKEQFEKCDFEDVVTAGVQRLKGSFQVMIRKRIKKIS</sequence>
<dbReference type="VEuPathDB" id="FungiDB:VP01_901g2"/>
<evidence type="ECO:0000256" key="3">
    <source>
        <dbReference type="ARBA" id="ARBA00022723"/>
    </source>
</evidence>
<accession>A0A0L6U9W5</accession>
<dbReference type="Pfam" id="PF00067">
    <property type="entry name" value="p450"/>
    <property type="match status" value="1"/>
</dbReference>
<dbReference type="GO" id="GO:0016705">
    <property type="term" value="F:oxidoreductase activity, acting on paired donors, with incorporation or reduction of molecular oxygen"/>
    <property type="evidence" value="ECO:0007669"/>
    <property type="project" value="InterPro"/>
</dbReference>
<proteinExistence type="inferred from homology"/>
<evidence type="ECO:0008006" key="7">
    <source>
        <dbReference type="Google" id="ProtNLM"/>
    </source>
</evidence>
<evidence type="ECO:0000256" key="1">
    <source>
        <dbReference type="ARBA" id="ARBA00010617"/>
    </source>
</evidence>
<keyword evidence="4" id="KW-0408">Iron</keyword>
<reference evidence="5 6" key="1">
    <citation type="submission" date="2015-08" db="EMBL/GenBank/DDBJ databases">
        <title>Next Generation Sequencing and Analysis of the Genome of Puccinia sorghi L Schw, the Causal Agent of Maize Common Rust.</title>
        <authorList>
            <person name="Rochi L."/>
            <person name="Burguener G."/>
            <person name="Darino M."/>
            <person name="Turjanski A."/>
            <person name="Kreff E."/>
            <person name="Dieguez M.J."/>
            <person name="Sacco F."/>
        </authorList>
    </citation>
    <scope>NUCLEOTIDE SEQUENCE [LARGE SCALE GENOMIC DNA]</scope>
    <source>
        <strain evidence="5 6">RO10H11247</strain>
    </source>
</reference>
<dbReference type="InterPro" id="IPR036396">
    <property type="entry name" value="Cyt_P450_sf"/>
</dbReference>
<dbReference type="InterPro" id="IPR001128">
    <property type="entry name" value="Cyt_P450"/>
</dbReference>
<evidence type="ECO:0000256" key="2">
    <source>
        <dbReference type="ARBA" id="ARBA00022617"/>
    </source>
</evidence>
<dbReference type="GO" id="GO:0004497">
    <property type="term" value="F:monooxygenase activity"/>
    <property type="evidence" value="ECO:0007669"/>
    <property type="project" value="InterPro"/>
</dbReference>
<dbReference type="OrthoDB" id="1055148at2759"/>
<evidence type="ECO:0000313" key="6">
    <source>
        <dbReference type="Proteomes" id="UP000037035"/>
    </source>
</evidence>
<dbReference type="PANTHER" id="PTHR24304">
    <property type="entry name" value="CYTOCHROME P450 FAMILY 7"/>
    <property type="match status" value="1"/>
</dbReference>
<keyword evidence="2" id="KW-0349">Heme</keyword>
<keyword evidence="6" id="KW-1185">Reference proteome</keyword>
<dbReference type="Proteomes" id="UP000037035">
    <property type="component" value="Unassembled WGS sequence"/>
</dbReference>